<dbReference type="Gene3D" id="2.60.120.650">
    <property type="entry name" value="Cupin"/>
    <property type="match status" value="1"/>
</dbReference>
<feature type="compositionally biased region" description="Basic and acidic residues" evidence="1">
    <location>
        <begin position="129"/>
        <end position="138"/>
    </location>
</feature>
<dbReference type="Pfam" id="PF13621">
    <property type="entry name" value="Cupin_8"/>
    <property type="match status" value="1"/>
</dbReference>
<reference evidence="3 4" key="1">
    <citation type="journal article" date="2018" name="Mol. Biol. Evol.">
        <title>Broad Genomic Sampling Reveals a Smut Pathogenic Ancestry of the Fungal Clade Ustilaginomycotina.</title>
        <authorList>
            <person name="Kijpornyongpan T."/>
            <person name="Mondo S.J."/>
            <person name="Barry K."/>
            <person name="Sandor L."/>
            <person name="Lee J."/>
            <person name="Lipzen A."/>
            <person name="Pangilinan J."/>
            <person name="LaButti K."/>
            <person name="Hainaut M."/>
            <person name="Henrissat B."/>
            <person name="Grigoriev I.V."/>
            <person name="Spatafora J.W."/>
            <person name="Aime M.C."/>
        </authorList>
    </citation>
    <scope>NUCLEOTIDE SEQUENCE [LARGE SCALE GENOMIC DNA]</scope>
    <source>
        <strain evidence="3 4">MCA 4718</strain>
    </source>
</reference>
<feature type="region of interest" description="Disordered" evidence="1">
    <location>
        <begin position="439"/>
        <end position="485"/>
    </location>
</feature>
<dbReference type="STRING" id="1684307.A0A316U6W1"/>
<dbReference type="PANTHER" id="PTHR12461">
    <property type="entry name" value="HYPOXIA-INDUCIBLE FACTOR 1 ALPHA INHIBITOR-RELATED"/>
    <property type="match status" value="1"/>
</dbReference>
<name>A0A316U6W1_9BASI</name>
<dbReference type="RefSeq" id="XP_025345835.1">
    <property type="nucleotide sequence ID" value="XM_025495459.1"/>
</dbReference>
<dbReference type="EMBL" id="KZ819335">
    <property type="protein sequence ID" value="PWN18675.1"/>
    <property type="molecule type" value="Genomic_DNA"/>
</dbReference>
<feature type="domain" description="JmjC" evidence="2">
    <location>
        <begin position="326"/>
        <end position="559"/>
    </location>
</feature>
<evidence type="ECO:0000256" key="1">
    <source>
        <dbReference type="SAM" id="MobiDB-lite"/>
    </source>
</evidence>
<protein>
    <submittedName>
        <fullName evidence="3">Clavaminate synthase-like protein</fullName>
    </submittedName>
</protein>
<dbReference type="Proteomes" id="UP000245942">
    <property type="component" value="Unassembled WGS sequence"/>
</dbReference>
<dbReference type="AlphaFoldDB" id="A0A316U6W1"/>
<dbReference type="GeneID" id="37017193"/>
<dbReference type="SUPFAM" id="SSF51197">
    <property type="entry name" value="Clavaminate synthase-like"/>
    <property type="match status" value="1"/>
</dbReference>
<evidence type="ECO:0000313" key="4">
    <source>
        <dbReference type="Proteomes" id="UP000245942"/>
    </source>
</evidence>
<dbReference type="OrthoDB" id="47172at2759"/>
<organism evidence="3 4">
    <name type="scientific">Pseudomicrostroma glucosiphilum</name>
    <dbReference type="NCBI Taxonomy" id="1684307"/>
    <lineage>
        <taxon>Eukaryota</taxon>
        <taxon>Fungi</taxon>
        <taxon>Dikarya</taxon>
        <taxon>Basidiomycota</taxon>
        <taxon>Ustilaginomycotina</taxon>
        <taxon>Exobasidiomycetes</taxon>
        <taxon>Microstromatales</taxon>
        <taxon>Microstromatales incertae sedis</taxon>
        <taxon>Pseudomicrostroma</taxon>
    </lineage>
</organism>
<feature type="region of interest" description="Disordered" evidence="1">
    <location>
        <begin position="117"/>
        <end position="138"/>
    </location>
</feature>
<keyword evidence="4" id="KW-1185">Reference proteome</keyword>
<gene>
    <name evidence="3" type="ORF">BCV69DRAFT_69887</name>
</gene>
<sequence length="559" mass="61610">MGPASTGQQKKPWQSLAKAAISMVADSAKGDLLPCGEEPLRLLNSSLELLAELPFTEHNLTSCVLNCEDLIARCDAAFRSGPWKDVPRYWRRLYADAAILKAVSKIGTVQLAQEANQQNSASQASSSKRKVEDPQQEVSHEEFHEALLDCIGTLDLAIVVAGAPGCGRKEMILDLIEVSQSRLSGRYSLQDYHTKKARRSSGGASTISLTTQTVHHPQVRATVRIPEPSSAPTFDSFIAKDHKVPFVLRGFAKDWPACEQLPGQPHTRWSSGQYLLETAGGRGRVVPCEVGGKYSDDDWGQQILPWQDFLARSGWQVGSSDMSEHEPSRQTLYLAQHTLFDQFPKLEADILPPDYVFASAEISGYAPPVKTMEGDEDDGEQRRVIEDVVKSVWIGPEGTVSPAHTDPHFNCYTQVVGRKLIWVAPPWCDRGMYCYGATTPSPPPTSPRTSPHGKKAEAKGPEKSPGVPDWSCLESNGDDTASNASEKGVDLTALMTNTSRVDVFSSAPTVEDEYPRFTDEVEPEAMWTVLEPGDMLFLPPLWYHGMKSLERSFSVSMWF</sequence>
<dbReference type="PROSITE" id="PS51184">
    <property type="entry name" value="JMJC"/>
    <property type="match status" value="1"/>
</dbReference>
<dbReference type="InterPro" id="IPR041667">
    <property type="entry name" value="Cupin_8"/>
</dbReference>
<accession>A0A316U6W1</accession>
<feature type="compositionally biased region" description="Low complexity" evidence="1">
    <location>
        <begin position="117"/>
        <end position="126"/>
    </location>
</feature>
<dbReference type="InterPro" id="IPR003347">
    <property type="entry name" value="JmjC_dom"/>
</dbReference>
<evidence type="ECO:0000313" key="3">
    <source>
        <dbReference type="EMBL" id="PWN18675.1"/>
    </source>
</evidence>
<dbReference type="PANTHER" id="PTHR12461:SF94">
    <property type="entry name" value="JMJC DOMAIN-CONTAINING PROTEIN"/>
    <property type="match status" value="1"/>
</dbReference>
<proteinExistence type="predicted"/>
<evidence type="ECO:0000259" key="2">
    <source>
        <dbReference type="PROSITE" id="PS51184"/>
    </source>
</evidence>